<dbReference type="EMBL" id="CAJVPT010003593">
    <property type="protein sequence ID" value="CAG8497685.1"/>
    <property type="molecule type" value="Genomic_DNA"/>
</dbReference>
<organism evidence="1 2">
    <name type="scientific">Acaulospora colombiana</name>
    <dbReference type="NCBI Taxonomy" id="27376"/>
    <lineage>
        <taxon>Eukaryota</taxon>
        <taxon>Fungi</taxon>
        <taxon>Fungi incertae sedis</taxon>
        <taxon>Mucoromycota</taxon>
        <taxon>Glomeromycotina</taxon>
        <taxon>Glomeromycetes</taxon>
        <taxon>Diversisporales</taxon>
        <taxon>Acaulosporaceae</taxon>
        <taxon>Acaulospora</taxon>
    </lineage>
</organism>
<comment type="caution">
    <text evidence="1">The sequence shown here is derived from an EMBL/GenBank/DDBJ whole genome shotgun (WGS) entry which is preliminary data.</text>
</comment>
<evidence type="ECO:0000313" key="1">
    <source>
        <dbReference type="EMBL" id="CAG8497685.1"/>
    </source>
</evidence>
<gene>
    <name evidence="1" type="ORF">ACOLOM_LOCUS2657</name>
</gene>
<keyword evidence="2" id="KW-1185">Reference proteome</keyword>
<reference evidence="1" key="1">
    <citation type="submission" date="2021-06" db="EMBL/GenBank/DDBJ databases">
        <authorList>
            <person name="Kallberg Y."/>
            <person name="Tangrot J."/>
            <person name="Rosling A."/>
        </authorList>
    </citation>
    <scope>NUCLEOTIDE SEQUENCE</scope>
    <source>
        <strain evidence="1">CL356</strain>
    </source>
</reference>
<dbReference type="Proteomes" id="UP000789525">
    <property type="component" value="Unassembled WGS sequence"/>
</dbReference>
<sequence length="220" mass="24977">MVAKECEDKGATSKVLCVDISDTDNLTKALEDFDDQHPIDLLFANAAITRGTHDDDDATEWEDLWKQIIDVNYSGNVCTVMTVYKRMRKRNSGQIASFFGFPNGCWYNSTKSALNSFARDLRYIAKPHNIRVSLITPGAIATNMTLNSKFKVHPFVLNDSAGLANVIREQLESNVFCIVWPFHQMLFAWVLSTFPPRVSILISWIYGRLIEKFHGITNYS</sequence>
<evidence type="ECO:0000313" key="2">
    <source>
        <dbReference type="Proteomes" id="UP000789525"/>
    </source>
</evidence>
<name>A0ACA9KYP5_9GLOM</name>
<proteinExistence type="predicted"/>
<accession>A0ACA9KYP5</accession>
<protein>
    <submittedName>
        <fullName evidence="1">15548_t:CDS:1</fullName>
    </submittedName>
</protein>